<dbReference type="Pfam" id="PF08302">
    <property type="entry name" value="tRNA_lig_CPD"/>
    <property type="match status" value="1"/>
</dbReference>
<evidence type="ECO:0000259" key="3">
    <source>
        <dbReference type="SMART" id="SM00449"/>
    </source>
</evidence>
<accession>A0AA36N1V3</accession>
<feature type="domain" description="AAA+ ATPase" evidence="2">
    <location>
        <begin position="740"/>
        <end position="844"/>
    </location>
</feature>
<evidence type="ECO:0008006" key="6">
    <source>
        <dbReference type="Google" id="ProtNLM"/>
    </source>
</evidence>
<dbReference type="PANTHER" id="PTHR38566">
    <property type="entry name" value="RNA_LIG_T4_1 DOMAIN-CONTAINING PROTEIN"/>
    <property type="match status" value="1"/>
</dbReference>
<dbReference type="GO" id="GO:0003972">
    <property type="term" value="F:RNA ligase (ATP) activity"/>
    <property type="evidence" value="ECO:0007669"/>
    <property type="project" value="InterPro"/>
</dbReference>
<evidence type="ECO:0000313" key="4">
    <source>
        <dbReference type="EMBL" id="CAJ1386613.1"/>
    </source>
</evidence>
<dbReference type="SUPFAM" id="SSF52540">
    <property type="entry name" value="P-loop containing nucleoside triphosphate hydrolases"/>
    <property type="match status" value="1"/>
</dbReference>
<keyword evidence="5" id="KW-1185">Reference proteome</keyword>
<reference evidence="4" key="1">
    <citation type="submission" date="2023-08" db="EMBL/GenBank/DDBJ databases">
        <authorList>
            <person name="Chen Y."/>
            <person name="Shah S."/>
            <person name="Dougan E. K."/>
            <person name="Thang M."/>
            <person name="Chan C."/>
        </authorList>
    </citation>
    <scope>NUCLEOTIDE SEQUENCE</scope>
</reference>
<protein>
    <recommendedName>
        <fullName evidence="6">B30.2/SPRY domain-containing protein</fullName>
    </recommendedName>
</protein>
<evidence type="ECO:0000313" key="5">
    <source>
        <dbReference type="Proteomes" id="UP001178507"/>
    </source>
</evidence>
<dbReference type="InterPro" id="IPR003877">
    <property type="entry name" value="SPRY_dom"/>
</dbReference>
<dbReference type="Pfam" id="PF00622">
    <property type="entry name" value="SPRY"/>
    <property type="match status" value="1"/>
</dbReference>
<dbReference type="InterPro" id="IPR003593">
    <property type="entry name" value="AAA+_ATPase"/>
</dbReference>
<dbReference type="GO" id="GO:0006388">
    <property type="term" value="P:tRNA splicing, via endonucleolytic cleavage and ligation"/>
    <property type="evidence" value="ECO:0007669"/>
    <property type="project" value="InterPro"/>
</dbReference>
<name>A0AA36N1V3_9DINO</name>
<dbReference type="SUPFAM" id="SSF55144">
    <property type="entry name" value="LigT-like"/>
    <property type="match status" value="1"/>
</dbReference>
<dbReference type="EMBL" id="CAUJNA010001388">
    <property type="protein sequence ID" value="CAJ1386613.1"/>
    <property type="molecule type" value="Genomic_DNA"/>
</dbReference>
<dbReference type="SUPFAM" id="SSF49899">
    <property type="entry name" value="Concanavalin A-like lectins/glucanases"/>
    <property type="match status" value="1"/>
</dbReference>
<evidence type="ECO:0000259" key="2">
    <source>
        <dbReference type="SMART" id="SM00382"/>
    </source>
</evidence>
<dbReference type="Gene3D" id="2.60.120.920">
    <property type="match status" value="1"/>
</dbReference>
<feature type="region of interest" description="Disordered" evidence="1">
    <location>
        <begin position="1352"/>
        <end position="1392"/>
    </location>
</feature>
<gene>
    <name evidence="4" type="ORF">EVOR1521_LOCUS12864</name>
</gene>
<proteinExistence type="predicted"/>
<dbReference type="InterPro" id="IPR009097">
    <property type="entry name" value="Cyclic_Pdiesterase"/>
</dbReference>
<dbReference type="Proteomes" id="UP001178507">
    <property type="component" value="Unassembled WGS sequence"/>
</dbReference>
<dbReference type="SMART" id="SM00449">
    <property type="entry name" value="SPRY"/>
    <property type="match status" value="1"/>
</dbReference>
<dbReference type="InterPro" id="IPR027417">
    <property type="entry name" value="P-loop_NTPase"/>
</dbReference>
<dbReference type="Gene3D" id="3.40.50.300">
    <property type="entry name" value="P-loop containing nucleotide triphosphate hydrolases"/>
    <property type="match status" value="1"/>
</dbReference>
<dbReference type="InterPro" id="IPR015965">
    <property type="entry name" value="tRNA_lig_PDEase"/>
</dbReference>
<organism evidence="4 5">
    <name type="scientific">Effrenium voratum</name>
    <dbReference type="NCBI Taxonomy" id="2562239"/>
    <lineage>
        <taxon>Eukaryota</taxon>
        <taxon>Sar</taxon>
        <taxon>Alveolata</taxon>
        <taxon>Dinophyceae</taxon>
        <taxon>Suessiales</taxon>
        <taxon>Symbiodiniaceae</taxon>
        <taxon>Effrenium</taxon>
    </lineage>
</organism>
<dbReference type="InterPro" id="IPR013320">
    <property type="entry name" value="ConA-like_dom_sf"/>
</dbReference>
<dbReference type="InterPro" id="IPR043136">
    <property type="entry name" value="B30.2/SPRY_sf"/>
</dbReference>
<evidence type="ECO:0000256" key="1">
    <source>
        <dbReference type="SAM" id="MobiDB-lite"/>
    </source>
</evidence>
<dbReference type="GO" id="GO:0005524">
    <property type="term" value="F:ATP binding"/>
    <property type="evidence" value="ECO:0007669"/>
    <property type="project" value="InterPro"/>
</dbReference>
<sequence>MQWMSKPGLVIEDSVLSSSSKAWRGTSLDQQILPGAEGGFSVSVLGGLVRLGVVKLDAESDNLGTDVHSFGFGGTGKKSHAGVFEDYGEPFGVGDRLDCRVDRSEGLRLSFAKNGRDLGAAYDLKADQIPGPLRAAALAPALCGRAFRVALRGGSGSGASEERETALRYYSLRWAKARPARALAQVRVDAERPPVDVERFLRDFFDKSADAEAEAGAAERWLRKAPAEAVSASPAEVRGSKEVRSVQRSLTLPSGPAVTIIDSQPAGKASADRSYAKNLALWESLPRGHAEVQTDGKTVCELAGLRKFGSAEEKFGPLAREANGSRRCALQILPRALREEDELTLIFSTKENGEMCKVSFCDLHEKPYLALGSKNVTLVICVAQREAALADLAAYSAERYQFAVEMAQAFVDHIFQLTNAQRSEMIDFAVTRKATLCGESVSPLHQHIQSYRDGLGRIQPQIRFFAITSARPFAEGLTLVEPWAARDLFVSWGLLPVELEAVPAKNAAQVESIERKHLLLPNREGAVVYVVVRQKETARTALVYKWKNAWYITVRALREKFSKRASEGRIRSRIRLLHVHHPNEKEIVEDYLNFYRFALLLLPSKDFELLGSLWVALKAAHEDFQVWTFPPALSVDQRWPQAGCGTWSQALPSALTSSWPPRWLEVFPKLHAALTAALPSERWVEVLCKDRGALEEATEDEHVRGAVERLLLSNTRPEASGGSTGSAGSAWEVSGSEAVSLTAVLVRGLQGSGKSTLCRALAQLTGGEWINQDEVAAGGGRRSAKELFLKAVQAAAARSDVRFLFVDKIHTLKQHRDDVVAAVNSGFQARSGLRTGRVALVLLNLCHPEDEEGEYHKAAEVCCARIAARGLGHLSLLPQAVDAREVVLGAGEDAEVLTDEEKCGFELCSDLDLRDPPLLMLQAGLARLQEAGVLPASASSASERLGEAVEAARQHELQLCSRWKTLYWMVALDWSFLFSEPPAPAPNAAANAAAALRAQLAEALRASSELQATEPHVTLAWLGSGSDETCARELDGRLGALEGTQVPVSIHSVCYDASLGLVALRVALKDSVGKLCQNLHPHITVAKGPGVAAKLSNEMLQRQAEGDSRVVQLALPAPLEVTGVVQRQLAAESLAAACAAGAAGAGAPEGHPICALGLAATEEAVDVWVTHEASARAKKVARVLEQLMCRVSQPLAHCKGWPPALRGKKWFTFHERPLSAESLHALQALQRQGAISTVHMAVAYFHLPEEPSAAALARVLAGRGADALRAAYGALREEAEVEEVPSFYVQSKAFGGKEQSVGFRKALAEAVTSLVGWTPQIGAAANVTLAAQVKDEWILLGLVCQPKMDPKLPKVQKEVQAPSRPAPAPRGGPAAPRWENEELQIDGATLEG</sequence>
<dbReference type="PANTHER" id="PTHR38566:SF1">
    <property type="entry name" value="CHROMOSOME UNDETERMINED SCAFFOLD_18, WHOLE GENOME SHOTGUN SEQUENCE"/>
    <property type="match status" value="1"/>
</dbReference>
<feature type="domain" description="SPRY" evidence="3">
    <location>
        <begin position="40"/>
        <end position="153"/>
    </location>
</feature>
<dbReference type="SMART" id="SM00382">
    <property type="entry name" value="AAA"/>
    <property type="match status" value="1"/>
</dbReference>
<feature type="non-terminal residue" evidence="4">
    <location>
        <position position="1"/>
    </location>
</feature>
<comment type="caution">
    <text evidence="4">The sequence shown here is derived from an EMBL/GenBank/DDBJ whole genome shotgun (WGS) entry which is preliminary data.</text>
</comment>